<dbReference type="OrthoDB" id="572228at2"/>
<keyword evidence="2" id="KW-1185">Reference proteome</keyword>
<dbReference type="InterPro" id="IPR014980">
    <property type="entry name" value="DOPA_dioxygen"/>
</dbReference>
<dbReference type="PANTHER" id="PTHR36423">
    <property type="entry name" value="AFR070WP"/>
    <property type="match status" value="1"/>
</dbReference>
<keyword evidence="1" id="KW-0560">Oxidoreductase</keyword>
<proteinExistence type="predicted"/>
<dbReference type="EMBL" id="QNRQ01000003">
    <property type="protein sequence ID" value="RBP40828.1"/>
    <property type="molecule type" value="Genomic_DNA"/>
</dbReference>
<protein>
    <submittedName>
        <fullName evidence="1">DOPA 4,5-dioxygenase</fullName>
    </submittedName>
</protein>
<dbReference type="Pfam" id="PF08883">
    <property type="entry name" value="DOPA_dioxygen"/>
    <property type="match status" value="1"/>
</dbReference>
<organism evidence="1 2">
    <name type="scientific">Eoetvoesiella caeni</name>
    <dbReference type="NCBI Taxonomy" id="645616"/>
    <lineage>
        <taxon>Bacteria</taxon>
        <taxon>Pseudomonadati</taxon>
        <taxon>Pseudomonadota</taxon>
        <taxon>Betaproteobacteria</taxon>
        <taxon>Burkholderiales</taxon>
        <taxon>Alcaligenaceae</taxon>
        <taxon>Eoetvoesiella</taxon>
    </lineage>
</organism>
<dbReference type="GO" id="GO:0051213">
    <property type="term" value="F:dioxygenase activity"/>
    <property type="evidence" value="ECO:0007669"/>
    <property type="project" value="UniProtKB-KW"/>
</dbReference>
<reference evidence="1 2" key="1">
    <citation type="submission" date="2018-06" db="EMBL/GenBank/DDBJ databases">
        <title>Genomic Encyclopedia of Type Strains, Phase IV (KMG-IV): sequencing the most valuable type-strain genomes for metagenomic binning, comparative biology and taxonomic classification.</title>
        <authorList>
            <person name="Goeker M."/>
        </authorList>
    </citation>
    <scope>NUCLEOTIDE SEQUENCE [LARGE SCALE GENOMIC DNA]</scope>
    <source>
        <strain evidence="1 2">DSM 25520</strain>
    </source>
</reference>
<gene>
    <name evidence="1" type="ORF">DFR37_103169</name>
</gene>
<evidence type="ECO:0000313" key="1">
    <source>
        <dbReference type="EMBL" id="RBP40828.1"/>
    </source>
</evidence>
<keyword evidence="1" id="KW-0223">Dioxygenase</keyword>
<name>A0A366HGF5_9BURK</name>
<dbReference type="RefSeq" id="WP_113932862.1">
    <property type="nucleotide sequence ID" value="NZ_JACCEU010000004.1"/>
</dbReference>
<sequence length="141" mass="15486">MTTQPSNTANAAPAARPPVPGAARKVAGYHAHVYFDAQTLEQARALCSEAAARFPLKMGRVHEKPVGPHPDWSCQLAFRAGLFEEIIVWLAMHRAGLVVFIHPVTGNDLIDHRDYAIWMGAVRPLDLSVLSGKDEPVSYEF</sequence>
<dbReference type="PANTHER" id="PTHR36423:SF2">
    <property type="entry name" value="AFR070WP"/>
    <property type="match status" value="1"/>
</dbReference>
<dbReference type="AlphaFoldDB" id="A0A366HGF5"/>
<accession>A0A366HGF5</accession>
<dbReference type="Gene3D" id="3.30.70.1240">
    <property type="entry name" value="DOPA-like domains"/>
    <property type="match status" value="1"/>
</dbReference>
<evidence type="ECO:0000313" key="2">
    <source>
        <dbReference type="Proteomes" id="UP000253628"/>
    </source>
</evidence>
<dbReference type="InterPro" id="IPR023389">
    <property type="entry name" value="DOPA-like_sf"/>
</dbReference>
<dbReference type="SUPFAM" id="SSF143410">
    <property type="entry name" value="DOPA-like"/>
    <property type="match status" value="1"/>
</dbReference>
<comment type="caution">
    <text evidence="1">The sequence shown here is derived from an EMBL/GenBank/DDBJ whole genome shotgun (WGS) entry which is preliminary data.</text>
</comment>
<dbReference type="Proteomes" id="UP000253628">
    <property type="component" value="Unassembled WGS sequence"/>
</dbReference>